<reference evidence="1 2" key="1">
    <citation type="submission" date="2017-06" db="EMBL/GenBank/DDBJ databases">
        <authorList>
            <person name="Kim H.J."/>
            <person name="Triplett B.A."/>
        </authorList>
    </citation>
    <scope>NUCLEOTIDE SEQUENCE [LARGE SCALE GENOMIC DNA]</scope>
    <source>
        <strain evidence="1">FRACA_ARgP5</strain>
    </source>
</reference>
<keyword evidence="2" id="KW-1185">Reference proteome</keyword>
<dbReference type="AlphaFoldDB" id="A0A2I2KXI4"/>
<dbReference type="Proteomes" id="UP000234331">
    <property type="component" value="Unassembled WGS sequence"/>
</dbReference>
<evidence type="ECO:0000313" key="1">
    <source>
        <dbReference type="EMBL" id="SNQ50366.1"/>
    </source>
</evidence>
<sequence>MSSGTDTWQTPSPDQVATYVRASGWQELHANSDTAIYVKSVPSGTVHQIFVPLSTRFADYDRGMRAVVVQIAASEGRDPAATALALSSDRTDHVMVGAESPEPGVIAIHEGAALFEGARAILQAAAESAVRAASRAVFTSSLVDAYLGTVRARVIPGSFVVDLACPLTPPLTGVGAQADNAFGRRVTTAVVDGVKAATRAALIAGEYADDSQLYNMLDMGMTAGFVEAVATIAPPEGATARRVAVDFARSLPVDQGLSMREIEVPPGIAGILRFAAERMRAAHPGVDPVYSSTGSARMSRSSDSASLSRGIIVGTVVSLDREDPSAARTARVRGRLSLPGEAERIVTVKINDRQIDYGQLIRAFNEGWQVAIEGDLLRRPRLSVFTRVSSIRML</sequence>
<protein>
    <submittedName>
        <fullName evidence="1">Uncharacterized protein</fullName>
    </submittedName>
</protein>
<name>A0A2I2KXI4_9ACTN</name>
<evidence type="ECO:0000313" key="2">
    <source>
        <dbReference type="Proteomes" id="UP000234331"/>
    </source>
</evidence>
<dbReference type="OrthoDB" id="5514753at2"/>
<organism evidence="1 2">
    <name type="scientific">Frankia canadensis</name>
    <dbReference type="NCBI Taxonomy" id="1836972"/>
    <lineage>
        <taxon>Bacteria</taxon>
        <taxon>Bacillati</taxon>
        <taxon>Actinomycetota</taxon>
        <taxon>Actinomycetes</taxon>
        <taxon>Frankiales</taxon>
        <taxon>Frankiaceae</taxon>
        <taxon>Frankia</taxon>
    </lineage>
</organism>
<proteinExistence type="predicted"/>
<dbReference type="RefSeq" id="WP_101833647.1">
    <property type="nucleotide sequence ID" value="NZ_FZMO01000387.1"/>
</dbReference>
<accession>A0A2I2KXI4</accession>
<gene>
    <name evidence="1" type="ORF">FRACA_4470002</name>
</gene>
<dbReference type="EMBL" id="FZMO01000387">
    <property type="protein sequence ID" value="SNQ50366.1"/>
    <property type="molecule type" value="Genomic_DNA"/>
</dbReference>